<dbReference type="STRING" id="1838280.A6M21_09680"/>
<dbReference type="Proteomes" id="UP000078532">
    <property type="component" value="Unassembled WGS sequence"/>
</dbReference>
<sequence length="91" mass="10653">MKTALFFWGKGNRRAGESLFERILNAREINYCPFFSVNSGGGKAFNEVSTWRINYWGLFTKSSRFRKDFSTTLKQMAAKIILENRKEGWIM</sequence>
<protein>
    <submittedName>
        <fullName evidence="1">Uncharacterized protein</fullName>
    </submittedName>
</protein>
<proteinExistence type="predicted"/>
<evidence type="ECO:0000313" key="1">
    <source>
        <dbReference type="EMBL" id="OAT81674.1"/>
    </source>
</evidence>
<name>A0A1B7LEF7_9FIRM</name>
<organism evidence="1 2">
    <name type="scientific">Desulfotomaculum copahuensis</name>
    <dbReference type="NCBI Taxonomy" id="1838280"/>
    <lineage>
        <taxon>Bacteria</taxon>
        <taxon>Bacillati</taxon>
        <taxon>Bacillota</taxon>
        <taxon>Clostridia</taxon>
        <taxon>Eubacteriales</taxon>
        <taxon>Desulfotomaculaceae</taxon>
        <taxon>Desulfotomaculum</taxon>
    </lineage>
</organism>
<comment type="caution">
    <text evidence="1">The sequence shown here is derived from an EMBL/GenBank/DDBJ whole genome shotgun (WGS) entry which is preliminary data.</text>
</comment>
<gene>
    <name evidence="1" type="ORF">A6M21_09680</name>
</gene>
<reference evidence="1 2" key="1">
    <citation type="submission" date="2016-04" db="EMBL/GenBank/DDBJ databases">
        <authorList>
            <person name="Evans L.H."/>
            <person name="Alamgir A."/>
            <person name="Owens N."/>
            <person name="Weber N.D."/>
            <person name="Virtaneva K."/>
            <person name="Barbian K."/>
            <person name="Babar A."/>
            <person name="Rosenke K."/>
        </authorList>
    </citation>
    <scope>NUCLEOTIDE SEQUENCE [LARGE SCALE GENOMIC DNA]</scope>
    <source>
        <strain evidence="1 2">LMa1</strain>
    </source>
</reference>
<evidence type="ECO:0000313" key="2">
    <source>
        <dbReference type="Proteomes" id="UP000078532"/>
    </source>
</evidence>
<dbReference type="AlphaFoldDB" id="A0A1B7LEF7"/>
<dbReference type="EMBL" id="LYVF01000158">
    <property type="protein sequence ID" value="OAT81674.1"/>
    <property type="molecule type" value="Genomic_DNA"/>
</dbReference>
<accession>A0A1B7LEF7</accession>
<keyword evidence="2" id="KW-1185">Reference proteome</keyword>